<keyword evidence="4" id="KW-0732">Signal</keyword>
<keyword evidence="10" id="KW-1185">Reference proteome</keyword>
<dbReference type="Gene3D" id="2.60.40.10">
    <property type="entry name" value="Immunoglobulins"/>
    <property type="match status" value="3"/>
</dbReference>
<proteinExistence type="inferred from homology"/>
<feature type="signal peptide" evidence="4">
    <location>
        <begin position="1"/>
        <end position="20"/>
    </location>
</feature>
<protein>
    <submittedName>
        <fullName evidence="9">Beta-glycosidase</fullName>
    </submittedName>
</protein>
<dbReference type="InterPro" id="IPR017853">
    <property type="entry name" value="GH"/>
</dbReference>
<keyword evidence="2" id="KW-0378">Hydrolase</keyword>
<feature type="domain" description="Exo-beta-D-glucosaminidase Ig-fold" evidence="7">
    <location>
        <begin position="770"/>
        <end position="874"/>
    </location>
</feature>
<dbReference type="Gene3D" id="3.20.20.80">
    <property type="entry name" value="Glycosidases"/>
    <property type="match status" value="1"/>
</dbReference>
<dbReference type="InterPro" id="IPR054593">
    <property type="entry name" value="Beta-mannosidase-like_N2"/>
</dbReference>
<dbReference type="InterPro" id="IPR043534">
    <property type="entry name" value="EBDG/EBM"/>
</dbReference>
<feature type="domain" description="Glycoside hydrolase family 2 catalytic" evidence="6">
    <location>
        <begin position="364"/>
        <end position="518"/>
    </location>
</feature>
<dbReference type="InterPro" id="IPR006103">
    <property type="entry name" value="Glyco_hydro_2_cat"/>
</dbReference>
<comment type="similarity">
    <text evidence="1">Belongs to the glycosyl hydrolase 2 family.</text>
</comment>
<dbReference type="Pfam" id="PF00703">
    <property type="entry name" value="Glyco_hydro_2"/>
    <property type="match status" value="1"/>
</dbReference>
<evidence type="ECO:0000259" key="8">
    <source>
        <dbReference type="Pfam" id="PF22666"/>
    </source>
</evidence>
<evidence type="ECO:0000259" key="7">
    <source>
        <dbReference type="Pfam" id="PF18368"/>
    </source>
</evidence>
<accession>A0ABT4PFV5</accession>
<name>A0ABT4PFV5_9BACT</name>
<gene>
    <name evidence="9" type="ORF">O6P32_04315</name>
</gene>
<dbReference type="InterPro" id="IPR041351">
    <property type="entry name" value="Ig_GlcNase"/>
</dbReference>
<evidence type="ECO:0000313" key="9">
    <source>
        <dbReference type="EMBL" id="MCZ8371932.1"/>
    </source>
</evidence>
<evidence type="ECO:0000256" key="2">
    <source>
        <dbReference type="ARBA" id="ARBA00022801"/>
    </source>
</evidence>
<dbReference type="InterPro" id="IPR013783">
    <property type="entry name" value="Ig-like_fold"/>
</dbReference>
<sequence>MKTQVRLLVMAVCLPLLGFAQNGVQVVLPEAGSKTLLHEGWFARRAAEIGEDGNRLTSGCFDSSGWLQAKVPGTVLTTLLENKLFPAPEFGLNNEKIPDISAVGRDFYTYWFVRPFTVSSVNSGTHVWLNFRGINYKAEIYLNGKRVNTTTHEGMFLRQTYDITSYLKKDSVNVLGVLVFPPDHVGVPNGGQGGDGQIARNCTMQYTPGWDWIQPVRDRNTGIWDEVSITTTGDVCVDHPYVVTKVPGVRRPSDTKQAPAYLETSVEVKNVSAQPKKGILRMVYEGRKLEEPVSLQPYETKTVELDRQTLKNPSLWWPNGIGTQPLHQISFSFVMDGEETDIENVRFGIREITTRKNPHNGGREFYVNGQPVFMTGGNYIDSDWLLRLSPERYEHDVRFHAEMNLRMIRVWGGALLERPEFYEACDRYGILVFQDLWGSGDCNGAWEDLTKLDSRERRWEYPDNHALFLASAEDQIKMIRNHPSLCFWCGANEWPLAKDIDQALQEDILPRLDPNRLFARYSTDSTFTRNLLGDNGDGPYGIQEPEWFFTFRSHPFNPEVGSVGSPEVESFRAFMPEKDLKEFPRNGRTRNLNWRYHKDLGYGDHLERYGELHTIEDYCKYAQVVNYDQYRSFMEGWASHMWDWYTGVLIWKTQNPWTALRGQMYDWFLDVNASLYGTRKGCEPIHPFYNLITKKVTLLNTTVEEKKGLVVKAQLFTRDGKECWKEEKTCDASANGLNDLFEVPQPEAIKGVYFLKLTLLDAEGKQLTDNIYWLTTTPEDYRTLAELPVSRPDIQASLVKNENTYKGKINFTGDSRISFFNRIKLFDKETGERILPVHYSDNYVTLMPGDKRCICFDFCSELPKERIQMVVESWTQDKVVIDDWK</sequence>
<dbReference type="Gene3D" id="2.60.120.260">
    <property type="entry name" value="Galactose-binding domain-like"/>
    <property type="match status" value="1"/>
</dbReference>
<dbReference type="Pfam" id="PF02836">
    <property type="entry name" value="Glyco_hydro_2_C"/>
    <property type="match status" value="1"/>
</dbReference>
<dbReference type="InterPro" id="IPR008979">
    <property type="entry name" value="Galactose-bd-like_sf"/>
</dbReference>
<dbReference type="InterPro" id="IPR006102">
    <property type="entry name" value="Ig-like_GH2"/>
</dbReference>
<comment type="caution">
    <text evidence="9">The sequence shown here is derived from an EMBL/GenBank/DDBJ whole genome shotgun (WGS) entry which is preliminary data.</text>
</comment>
<organism evidence="9 10">
    <name type="scientific">Phocaeicola acetigenes</name>
    <dbReference type="NCBI Taxonomy" id="3016083"/>
    <lineage>
        <taxon>Bacteria</taxon>
        <taxon>Pseudomonadati</taxon>
        <taxon>Bacteroidota</taxon>
        <taxon>Bacteroidia</taxon>
        <taxon>Bacteroidales</taxon>
        <taxon>Bacteroidaceae</taxon>
        <taxon>Phocaeicola</taxon>
    </lineage>
</organism>
<feature type="domain" description="Glycoside hydrolase family 2 immunoglobulin-like beta-sandwich" evidence="5">
    <location>
        <begin position="258"/>
        <end position="350"/>
    </location>
</feature>
<evidence type="ECO:0000313" key="10">
    <source>
        <dbReference type="Proteomes" id="UP001141933"/>
    </source>
</evidence>
<dbReference type="Pfam" id="PF22666">
    <property type="entry name" value="Glyco_hydro_2_N2"/>
    <property type="match status" value="1"/>
</dbReference>
<dbReference type="SUPFAM" id="SSF49303">
    <property type="entry name" value="beta-Galactosidase/glucuronidase domain"/>
    <property type="match status" value="3"/>
</dbReference>
<reference evidence="9" key="1">
    <citation type="submission" date="2022-12" db="EMBL/GenBank/DDBJ databases">
        <title>Phocaeicola acetigenes sp. nov., isolated feces from a healthy human.</title>
        <authorList>
            <person name="Do H."/>
            <person name="Ha Y.B."/>
            <person name="Kim J.-S."/>
            <person name="Suh M.K."/>
            <person name="Kim H.S."/>
            <person name="Lee J.-S."/>
        </authorList>
    </citation>
    <scope>NUCLEOTIDE SEQUENCE</scope>
    <source>
        <strain evidence="9">KGMB11183</strain>
    </source>
</reference>
<dbReference type="Proteomes" id="UP001141933">
    <property type="component" value="Unassembled WGS sequence"/>
</dbReference>
<evidence type="ECO:0000259" key="5">
    <source>
        <dbReference type="Pfam" id="PF00703"/>
    </source>
</evidence>
<dbReference type="InterPro" id="IPR036156">
    <property type="entry name" value="Beta-gal/glucu_dom_sf"/>
</dbReference>
<dbReference type="EMBL" id="JAPZVM010000002">
    <property type="protein sequence ID" value="MCZ8371932.1"/>
    <property type="molecule type" value="Genomic_DNA"/>
</dbReference>
<dbReference type="SUPFAM" id="SSF51445">
    <property type="entry name" value="(Trans)glycosidases"/>
    <property type="match status" value="1"/>
</dbReference>
<dbReference type="PANTHER" id="PTHR43536">
    <property type="entry name" value="MANNOSYLGLYCOPROTEIN ENDO-BETA-MANNOSIDASE"/>
    <property type="match status" value="1"/>
</dbReference>
<feature type="domain" description="Beta-mannosidase-like galactose-binding" evidence="8">
    <location>
        <begin position="63"/>
        <end position="224"/>
    </location>
</feature>
<evidence type="ECO:0000256" key="4">
    <source>
        <dbReference type="SAM" id="SignalP"/>
    </source>
</evidence>
<keyword evidence="3" id="KW-0326">Glycosidase</keyword>
<evidence type="ECO:0000256" key="3">
    <source>
        <dbReference type="ARBA" id="ARBA00023295"/>
    </source>
</evidence>
<evidence type="ECO:0000259" key="6">
    <source>
        <dbReference type="Pfam" id="PF02836"/>
    </source>
</evidence>
<dbReference type="SUPFAM" id="SSF49785">
    <property type="entry name" value="Galactose-binding domain-like"/>
    <property type="match status" value="1"/>
</dbReference>
<evidence type="ECO:0000256" key="1">
    <source>
        <dbReference type="ARBA" id="ARBA00007401"/>
    </source>
</evidence>
<dbReference type="RefSeq" id="WP_269876995.1">
    <property type="nucleotide sequence ID" value="NZ_JAPZVM010000002.1"/>
</dbReference>
<dbReference type="Pfam" id="PF18368">
    <property type="entry name" value="Ig_GlcNase"/>
    <property type="match status" value="1"/>
</dbReference>
<dbReference type="PANTHER" id="PTHR43536:SF1">
    <property type="entry name" value="MANNOSYLGLYCOPROTEIN ENDO-BETA-MANNOSIDASE"/>
    <property type="match status" value="1"/>
</dbReference>
<feature type="chain" id="PRO_5046196217" evidence="4">
    <location>
        <begin position="21"/>
        <end position="885"/>
    </location>
</feature>